<evidence type="ECO:0000313" key="2">
    <source>
        <dbReference type="Proteomes" id="UP001172386"/>
    </source>
</evidence>
<reference evidence="1" key="1">
    <citation type="submission" date="2022-10" db="EMBL/GenBank/DDBJ databases">
        <title>Culturing micro-colonial fungi from biological soil crusts in the Mojave desert and describing Neophaeococcomyces mojavensis, and introducing the new genera and species Taxawa tesnikishii.</title>
        <authorList>
            <person name="Kurbessoian T."/>
            <person name="Stajich J.E."/>
        </authorList>
    </citation>
    <scope>NUCLEOTIDE SEQUENCE</scope>
    <source>
        <strain evidence="1">JES_112</strain>
    </source>
</reference>
<protein>
    <submittedName>
        <fullName evidence="1">Uncharacterized protein</fullName>
    </submittedName>
</protein>
<comment type="caution">
    <text evidence="1">The sequence shown here is derived from an EMBL/GenBank/DDBJ whole genome shotgun (WGS) entry which is preliminary data.</text>
</comment>
<accession>A0ACC2ZUG4</accession>
<sequence length="240" mass="25840">MPTISSLSICLLALTTFLRTIRAHTVISYPGWRGNNLHSNGTVLDSNGLASYVTANGSTIHPFGMQWEYPCGGMPMSANRTLWPVKGGAIAWQPGWFQGHSSAFMYFNLGLGNSPANYSFVMQNGLNIVGPSKEPYPGTFCLPQVPLPAGLTVNIGDNATIQIIEIALHGAALYNCVDITFADPKDVPEVNETNCFNSSQITSNLIFTTADLSSDSIVLPTRSHAFMSLAVATLLTYLFV</sequence>
<dbReference type="Proteomes" id="UP001172386">
    <property type="component" value="Unassembled WGS sequence"/>
</dbReference>
<name>A0ACC2ZUG4_9EURO</name>
<proteinExistence type="predicted"/>
<evidence type="ECO:0000313" key="1">
    <source>
        <dbReference type="EMBL" id="KAJ9651256.1"/>
    </source>
</evidence>
<organism evidence="1 2">
    <name type="scientific">Neophaeococcomyces mojaviensis</name>
    <dbReference type="NCBI Taxonomy" id="3383035"/>
    <lineage>
        <taxon>Eukaryota</taxon>
        <taxon>Fungi</taxon>
        <taxon>Dikarya</taxon>
        <taxon>Ascomycota</taxon>
        <taxon>Pezizomycotina</taxon>
        <taxon>Eurotiomycetes</taxon>
        <taxon>Chaetothyriomycetidae</taxon>
        <taxon>Chaetothyriales</taxon>
        <taxon>Chaetothyriales incertae sedis</taxon>
        <taxon>Neophaeococcomyces</taxon>
    </lineage>
</organism>
<dbReference type="EMBL" id="JAPDRQ010000269">
    <property type="protein sequence ID" value="KAJ9651256.1"/>
    <property type="molecule type" value="Genomic_DNA"/>
</dbReference>
<gene>
    <name evidence="1" type="ORF">H2198_009463</name>
</gene>
<keyword evidence="2" id="KW-1185">Reference proteome</keyword>